<evidence type="ECO:0000256" key="1">
    <source>
        <dbReference type="ARBA" id="ARBA00004202"/>
    </source>
</evidence>
<dbReference type="InterPro" id="IPR017871">
    <property type="entry name" value="ABC_transporter-like_CS"/>
</dbReference>
<sequence length="497" mass="53914">MTNTDTFPILTLKNIYKSFGPIEVLHGVDLEVRPGEVVALLGENGAGKSTLSNIISGTILPTSGEMTWQGAPYAPATPREAMDAGVGMIHQELLLLPHLSIAENIFVGRYPMRHGRVDRREMERRATHGLQRLGLNVSPRRLVQGLSTANQQLIEIAKALTLNARLLILDEPTAALGGEETKLLFEQIERLKADGVGIIYISHRLEEIKQIADRIVVMRDGEKVQQFDTADVPVRSIVEAMVGRNMDQMFPALAKPAAETMLEVRDLSSALGHFSNVNFSVRRGEIFGIAGLVGAGRTELVRAIAGADPIAEGSVLLDGEEITPRTPRAAIDNGIVLVPEDRKLQGVVLSHSIEDNIAYSNFEAVSKAGWINKHRVRRFANENIAKFGVKGRSNQNASEMSGGNQQKVVIAKWLARNPRVVLLDEPTRGIDVGARSSIYEIIHGLAAEGVAVIVVSSDLEEVLGVSNRILVMAAGRQTGILDHTEANDVSVMELATA</sequence>
<dbReference type="EMBL" id="WIBF01000020">
    <property type="protein sequence ID" value="MQQ10676.1"/>
    <property type="molecule type" value="Genomic_DNA"/>
</dbReference>
<dbReference type="Pfam" id="PF00005">
    <property type="entry name" value="ABC_tran"/>
    <property type="match status" value="2"/>
</dbReference>
<dbReference type="GO" id="GO:0005524">
    <property type="term" value="F:ATP binding"/>
    <property type="evidence" value="ECO:0007669"/>
    <property type="project" value="UniProtKB-KW"/>
</dbReference>
<evidence type="ECO:0000313" key="11">
    <source>
        <dbReference type="EMBL" id="MQQ10676.1"/>
    </source>
</evidence>
<keyword evidence="6" id="KW-0547">Nucleotide-binding</keyword>
<evidence type="ECO:0000256" key="5">
    <source>
        <dbReference type="ARBA" id="ARBA00022737"/>
    </source>
</evidence>
<comment type="caution">
    <text evidence="11">The sequence shown here is derived from an EMBL/GenBank/DDBJ whole genome shotgun (WGS) entry which is preliminary data.</text>
</comment>
<name>A0A843YHM5_9RHOB</name>
<dbReference type="InterPro" id="IPR003439">
    <property type="entry name" value="ABC_transporter-like_ATP-bd"/>
</dbReference>
<dbReference type="RefSeq" id="WP_153217853.1">
    <property type="nucleotide sequence ID" value="NZ_WIBF01000020.1"/>
</dbReference>
<dbReference type="CDD" id="cd03216">
    <property type="entry name" value="ABC_Carb_Monos_I"/>
    <property type="match status" value="1"/>
</dbReference>
<dbReference type="Proteomes" id="UP000444174">
    <property type="component" value="Unassembled WGS sequence"/>
</dbReference>
<keyword evidence="4" id="KW-0762">Sugar transport</keyword>
<keyword evidence="12" id="KW-1185">Reference proteome</keyword>
<keyword evidence="8" id="KW-1278">Translocase</keyword>
<evidence type="ECO:0000256" key="9">
    <source>
        <dbReference type="ARBA" id="ARBA00023136"/>
    </source>
</evidence>
<evidence type="ECO:0000313" key="12">
    <source>
        <dbReference type="Proteomes" id="UP000444174"/>
    </source>
</evidence>
<feature type="domain" description="ABC transporter" evidence="10">
    <location>
        <begin position="10"/>
        <end position="245"/>
    </location>
</feature>
<dbReference type="PANTHER" id="PTHR43790">
    <property type="entry name" value="CARBOHYDRATE TRANSPORT ATP-BINDING PROTEIN MG119-RELATED"/>
    <property type="match status" value="1"/>
</dbReference>
<dbReference type="PROSITE" id="PS00211">
    <property type="entry name" value="ABC_TRANSPORTER_1"/>
    <property type="match status" value="1"/>
</dbReference>
<dbReference type="InterPro" id="IPR050107">
    <property type="entry name" value="ABC_carbohydrate_import_ATPase"/>
</dbReference>
<dbReference type="PROSITE" id="PS50893">
    <property type="entry name" value="ABC_TRANSPORTER_2"/>
    <property type="match status" value="2"/>
</dbReference>
<organism evidence="11 12">
    <name type="scientific">Tritonibacter litoralis</name>
    <dbReference type="NCBI Taxonomy" id="2662264"/>
    <lineage>
        <taxon>Bacteria</taxon>
        <taxon>Pseudomonadati</taxon>
        <taxon>Pseudomonadota</taxon>
        <taxon>Alphaproteobacteria</taxon>
        <taxon>Rhodobacterales</taxon>
        <taxon>Paracoccaceae</taxon>
        <taxon>Tritonibacter</taxon>
    </lineage>
</organism>
<evidence type="ECO:0000256" key="8">
    <source>
        <dbReference type="ARBA" id="ARBA00022967"/>
    </source>
</evidence>
<evidence type="ECO:0000256" key="7">
    <source>
        <dbReference type="ARBA" id="ARBA00022840"/>
    </source>
</evidence>
<keyword evidence="5" id="KW-0677">Repeat</keyword>
<keyword evidence="7 11" id="KW-0067">ATP-binding</keyword>
<dbReference type="InterPro" id="IPR003593">
    <property type="entry name" value="AAA+_ATPase"/>
</dbReference>
<reference evidence="11 12" key="1">
    <citation type="submission" date="2019-10" db="EMBL/GenBank/DDBJ databases">
        <title>Epibacterium sp. nov., isolated from seawater.</title>
        <authorList>
            <person name="Zhang X."/>
            <person name="Li N."/>
        </authorList>
    </citation>
    <scope>NUCLEOTIDE SEQUENCE [LARGE SCALE GENOMIC DNA]</scope>
    <source>
        <strain evidence="11 12">SM1979</strain>
    </source>
</reference>
<evidence type="ECO:0000259" key="10">
    <source>
        <dbReference type="PROSITE" id="PS50893"/>
    </source>
</evidence>
<keyword evidence="2" id="KW-0813">Transport</keyword>
<dbReference type="SUPFAM" id="SSF52540">
    <property type="entry name" value="P-loop containing nucleoside triphosphate hydrolases"/>
    <property type="match status" value="2"/>
</dbReference>
<evidence type="ECO:0000256" key="3">
    <source>
        <dbReference type="ARBA" id="ARBA00022475"/>
    </source>
</evidence>
<dbReference type="FunFam" id="3.40.50.300:FF:000127">
    <property type="entry name" value="Ribose import ATP-binding protein RbsA"/>
    <property type="match status" value="1"/>
</dbReference>
<keyword evidence="3" id="KW-1003">Cell membrane</keyword>
<dbReference type="GO" id="GO:0016887">
    <property type="term" value="F:ATP hydrolysis activity"/>
    <property type="evidence" value="ECO:0007669"/>
    <property type="project" value="InterPro"/>
</dbReference>
<dbReference type="PANTHER" id="PTHR43790:SF3">
    <property type="entry name" value="D-ALLOSE IMPORT ATP-BINDING PROTEIN ALSA-RELATED"/>
    <property type="match status" value="1"/>
</dbReference>
<keyword evidence="9" id="KW-0472">Membrane</keyword>
<evidence type="ECO:0000256" key="4">
    <source>
        <dbReference type="ARBA" id="ARBA00022597"/>
    </source>
</evidence>
<dbReference type="SMART" id="SM00382">
    <property type="entry name" value="AAA"/>
    <property type="match status" value="2"/>
</dbReference>
<accession>A0A843YHM5</accession>
<proteinExistence type="predicted"/>
<protein>
    <submittedName>
        <fullName evidence="11">ATP-binding cassette domain-containing protein</fullName>
    </submittedName>
</protein>
<feature type="domain" description="ABC transporter" evidence="10">
    <location>
        <begin position="259"/>
        <end position="497"/>
    </location>
</feature>
<dbReference type="CDD" id="cd03215">
    <property type="entry name" value="ABC_Carb_Monos_II"/>
    <property type="match status" value="1"/>
</dbReference>
<gene>
    <name evidence="11" type="ORF">GFB49_19670</name>
</gene>
<dbReference type="GO" id="GO:0005886">
    <property type="term" value="C:plasma membrane"/>
    <property type="evidence" value="ECO:0007669"/>
    <property type="project" value="UniProtKB-SubCell"/>
</dbReference>
<evidence type="ECO:0000256" key="2">
    <source>
        <dbReference type="ARBA" id="ARBA00022448"/>
    </source>
</evidence>
<comment type="subcellular location">
    <subcellularLocation>
        <location evidence="1">Cell membrane</location>
        <topology evidence="1">Peripheral membrane protein</topology>
    </subcellularLocation>
</comment>
<evidence type="ECO:0000256" key="6">
    <source>
        <dbReference type="ARBA" id="ARBA00022741"/>
    </source>
</evidence>
<dbReference type="Gene3D" id="3.40.50.300">
    <property type="entry name" value="P-loop containing nucleotide triphosphate hydrolases"/>
    <property type="match status" value="2"/>
</dbReference>
<dbReference type="InterPro" id="IPR027417">
    <property type="entry name" value="P-loop_NTPase"/>
</dbReference>
<dbReference type="AlphaFoldDB" id="A0A843YHM5"/>